<dbReference type="PANTHER" id="PTHR45982">
    <property type="entry name" value="REGULATOR OF CHROMOSOME CONDENSATION"/>
    <property type="match status" value="1"/>
</dbReference>
<name>A0A6N7PEC9_9BACT</name>
<reference evidence="6 7" key="1">
    <citation type="submission" date="2019-10" db="EMBL/GenBank/DDBJ databases">
        <title>A soil myxobacterium in the family Polyangiaceae.</title>
        <authorList>
            <person name="Li Y."/>
            <person name="Wang J."/>
        </authorList>
    </citation>
    <scope>NUCLEOTIDE SEQUENCE [LARGE SCALE GENOMIC DNA]</scope>
    <source>
        <strain evidence="6 7">DSM 14734</strain>
    </source>
</reference>
<protein>
    <recommendedName>
        <fullName evidence="5">RCC1-like domain-containing protein</fullName>
    </recommendedName>
</protein>
<dbReference type="OrthoDB" id="9758365at2"/>
<gene>
    <name evidence="6" type="ORF">GF068_00515</name>
</gene>
<dbReference type="Proteomes" id="UP000440224">
    <property type="component" value="Unassembled WGS sequence"/>
</dbReference>
<evidence type="ECO:0000313" key="7">
    <source>
        <dbReference type="Proteomes" id="UP000440224"/>
    </source>
</evidence>
<accession>A0A6N7PEC9</accession>
<keyword evidence="4" id="KW-0732">Signal</keyword>
<evidence type="ECO:0000256" key="4">
    <source>
        <dbReference type="SAM" id="SignalP"/>
    </source>
</evidence>
<sequence length="476" mass="47263">MMNGNLARVIATSSLLLGLAACGARSTLADLDGSSGAGGSAAASSGSVSASSGAGGDAPPPVGPLEPAQLALGHNHGCALFGNGTVKCWGKNDRGQLGLEDTLDRGAAPGTMGAALPTVDLGQGRTAVAIAAGSHSTCAILDTDELKCWGANFQGKLGQGDTTNRGDKSGTMGDALAVVDLGAGARVGAVAVGNYHACALLQDGSVRCWGDATASGVSASHGAEPGTMGDALPAVRLGAGKTAREIAAGFNTSCALLDDQSTKCWGVNSSGNLGLGDLEPRGDSPETMGDALPAIDFGAPRVVIQMAPSSSSSCALLDDASVRCWGNGVDLGLGGEENRGDKPGTMGVNLPAVDLGPGRAALSLSAGARRACALLEDRQIKCWGYNPEGQLGQGDTNNRGDEPGEMGDALATVDLGTGRSALAVEAGGFFTCAILDTREVKCWGLNTSGELGLGDTSARGAEPGTMGDNLPVVVLW</sequence>
<evidence type="ECO:0000256" key="1">
    <source>
        <dbReference type="ARBA" id="ARBA00022658"/>
    </source>
</evidence>
<dbReference type="GO" id="GO:0005737">
    <property type="term" value="C:cytoplasm"/>
    <property type="evidence" value="ECO:0007669"/>
    <property type="project" value="TreeGrafter"/>
</dbReference>
<feature type="domain" description="RCC1-like" evidence="5">
    <location>
        <begin position="66"/>
        <end position="413"/>
    </location>
</feature>
<keyword evidence="2" id="KW-0677">Repeat</keyword>
<dbReference type="InterPro" id="IPR058923">
    <property type="entry name" value="RCC1-like_dom"/>
</dbReference>
<dbReference type="RefSeq" id="WP_153817333.1">
    <property type="nucleotide sequence ID" value="NZ_WJIE01000001.1"/>
</dbReference>
<dbReference type="Gene3D" id="2.130.10.30">
    <property type="entry name" value="Regulator of chromosome condensation 1/beta-lactamase-inhibitor protein II"/>
    <property type="match status" value="2"/>
</dbReference>
<feature type="signal peptide" evidence="4">
    <location>
        <begin position="1"/>
        <end position="29"/>
    </location>
</feature>
<dbReference type="PROSITE" id="PS50012">
    <property type="entry name" value="RCC1_3"/>
    <property type="match status" value="3"/>
</dbReference>
<dbReference type="PRINTS" id="PR00633">
    <property type="entry name" value="RCCNDNSATION"/>
</dbReference>
<dbReference type="InterPro" id="IPR000408">
    <property type="entry name" value="Reg_chr_condens"/>
</dbReference>
<proteinExistence type="predicted"/>
<comment type="caution">
    <text evidence="6">The sequence shown here is derived from an EMBL/GenBank/DDBJ whole genome shotgun (WGS) entry which is preliminary data.</text>
</comment>
<dbReference type="InterPro" id="IPR051553">
    <property type="entry name" value="Ran_GTPase-activating"/>
</dbReference>
<dbReference type="EMBL" id="WJIE01000001">
    <property type="protein sequence ID" value="MRG90413.1"/>
    <property type="molecule type" value="Genomic_DNA"/>
</dbReference>
<evidence type="ECO:0000256" key="3">
    <source>
        <dbReference type="SAM" id="MobiDB-lite"/>
    </source>
</evidence>
<keyword evidence="7" id="KW-1185">Reference proteome</keyword>
<feature type="chain" id="PRO_5026999979" description="RCC1-like domain-containing protein" evidence="4">
    <location>
        <begin position="30"/>
        <end position="476"/>
    </location>
</feature>
<dbReference type="GO" id="GO:0005085">
    <property type="term" value="F:guanyl-nucleotide exchange factor activity"/>
    <property type="evidence" value="ECO:0007669"/>
    <property type="project" value="TreeGrafter"/>
</dbReference>
<dbReference type="InterPro" id="IPR009091">
    <property type="entry name" value="RCC1/BLIP-II"/>
</dbReference>
<dbReference type="Pfam" id="PF25390">
    <property type="entry name" value="WD40_RLD"/>
    <property type="match status" value="1"/>
</dbReference>
<evidence type="ECO:0000313" key="6">
    <source>
        <dbReference type="EMBL" id="MRG90413.1"/>
    </source>
</evidence>
<dbReference type="SUPFAM" id="SSF50985">
    <property type="entry name" value="RCC1/BLIP-II"/>
    <property type="match status" value="2"/>
</dbReference>
<organism evidence="6 7">
    <name type="scientific">Polyangium spumosum</name>
    <dbReference type="NCBI Taxonomy" id="889282"/>
    <lineage>
        <taxon>Bacteria</taxon>
        <taxon>Pseudomonadati</taxon>
        <taxon>Myxococcota</taxon>
        <taxon>Polyangia</taxon>
        <taxon>Polyangiales</taxon>
        <taxon>Polyangiaceae</taxon>
        <taxon>Polyangium</taxon>
    </lineage>
</organism>
<evidence type="ECO:0000259" key="5">
    <source>
        <dbReference type="Pfam" id="PF25390"/>
    </source>
</evidence>
<feature type="region of interest" description="Disordered" evidence="3">
    <location>
        <begin position="40"/>
        <end position="67"/>
    </location>
</feature>
<dbReference type="AlphaFoldDB" id="A0A6N7PEC9"/>
<feature type="compositionally biased region" description="Low complexity" evidence="3">
    <location>
        <begin position="40"/>
        <end position="52"/>
    </location>
</feature>
<dbReference type="Pfam" id="PF13540">
    <property type="entry name" value="RCC1_2"/>
    <property type="match status" value="1"/>
</dbReference>
<keyword evidence="1" id="KW-0344">Guanine-nucleotide releasing factor</keyword>
<dbReference type="PANTHER" id="PTHR45982:SF1">
    <property type="entry name" value="REGULATOR OF CHROMOSOME CONDENSATION"/>
    <property type="match status" value="1"/>
</dbReference>
<evidence type="ECO:0000256" key="2">
    <source>
        <dbReference type="ARBA" id="ARBA00022737"/>
    </source>
</evidence>